<feature type="transmembrane region" description="Helical" evidence="8">
    <location>
        <begin position="248"/>
        <end position="269"/>
    </location>
</feature>
<dbReference type="SUPFAM" id="SSF103481">
    <property type="entry name" value="Multidrug resistance efflux transporter EmrE"/>
    <property type="match status" value="2"/>
</dbReference>
<evidence type="ECO:0000256" key="4">
    <source>
        <dbReference type="ARBA" id="ARBA00022692"/>
    </source>
</evidence>
<keyword evidence="6 8" id="KW-1133">Transmembrane helix</keyword>
<keyword evidence="4 8" id="KW-0812">Transmembrane</keyword>
<feature type="transmembrane region" description="Helical" evidence="8">
    <location>
        <begin position="306"/>
        <end position="325"/>
    </location>
</feature>
<comment type="subcellular location">
    <subcellularLocation>
        <location evidence="1">Endoplasmic reticulum membrane</location>
        <topology evidence="1">Multi-pass membrane protein</topology>
    </subcellularLocation>
</comment>
<keyword evidence="5" id="KW-0256">Endoplasmic reticulum</keyword>
<evidence type="ECO:0000256" key="2">
    <source>
        <dbReference type="ARBA" id="ARBA00010694"/>
    </source>
</evidence>
<organism evidence="9 10">
    <name type="scientific">Porites lobata</name>
    <dbReference type="NCBI Taxonomy" id="104759"/>
    <lineage>
        <taxon>Eukaryota</taxon>
        <taxon>Metazoa</taxon>
        <taxon>Cnidaria</taxon>
        <taxon>Anthozoa</taxon>
        <taxon>Hexacorallia</taxon>
        <taxon>Scleractinia</taxon>
        <taxon>Fungiina</taxon>
        <taxon>Poritidae</taxon>
        <taxon>Porites</taxon>
    </lineage>
</organism>
<feature type="transmembrane region" description="Helical" evidence="8">
    <location>
        <begin position="179"/>
        <end position="201"/>
    </location>
</feature>
<name>A0ABN8PBJ4_9CNID</name>
<evidence type="ECO:0000256" key="5">
    <source>
        <dbReference type="ARBA" id="ARBA00022824"/>
    </source>
</evidence>
<keyword evidence="7 8" id="KW-0472">Membrane</keyword>
<accession>A0ABN8PBJ4</accession>
<dbReference type="EMBL" id="CALNXK010000064">
    <property type="protein sequence ID" value="CAH3140355.1"/>
    <property type="molecule type" value="Genomic_DNA"/>
</dbReference>
<dbReference type="InterPro" id="IPR013657">
    <property type="entry name" value="SCL35B1-4/HUT1"/>
</dbReference>
<evidence type="ECO:0000256" key="8">
    <source>
        <dbReference type="SAM" id="Phobius"/>
    </source>
</evidence>
<feature type="transmembrane region" description="Helical" evidence="8">
    <location>
        <begin position="222"/>
        <end position="242"/>
    </location>
</feature>
<keyword evidence="10" id="KW-1185">Reference proteome</keyword>
<feature type="transmembrane region" description="Helical" evidence="8">
    <location>
        <begin position="148"/>
        <end position="167"/>
    </location>
</feature>
<sequence length="332" mass="37027">MISVDLEAGSSRTMAPYVTNTKKLAVCFLGVFVSYFVYGLLQEKITKANYGEEKEKFVYALSLVFIQCIINAVFAKAVLKLTYKENEAKDTTPFCWYGICATTYIAAMLASNKALQWVNYPTQVLGKSCKPIPVMILGVLLAKKKYPLIKYMCVLLIVCGVALFMYKENKKKVSNTSDGWIGFGEILLLVSLTCDGLTGAVQDRMRAEHHVQSHHMMFNMNLWSIGILAISLLTTGEVFQFVSFCERYPYVLVHILSFSLASAIGQNFIFMTVANFGPLTCSIITTTRKFFTILGSVLLFGNSLIARQWFGVICVFAGLTLDSIYGKGKKKM</sequence>
<comment type="similarity">
    <text evidence="2">Belongs to the nucleotide-sugar transporter family. SLC35B subfamily.</text>
</comment>
<keyword evidence="3" id="KW-0813">Transport</keyword>
<dbReference type="PANTHER" id="PTHR10778:SF10">
    <property type="entry name" value="SOLUTE CARRIER FAMILY 35 MEMBER B1"/>
    <property type="match status" value="1"/>
</dbReference>
<evidence type="ECO:0000313" key="9">
    <source>
        <dbReference type="EMBL" id="CAH3140355.1"/>
    </source>
</evidence>
<evidence type="ECO:0000313" key="10">
    <source>
        <dbReference type="Proteomes" id="UP001159405"/>
    </source>
</evidence>
<reference evidence="9 10" key="1">
    <citation type="submission" date="2022-05" db="EMBL/GenBank/DDBJ databases">
        <authorList>
            <consortium name="Genoscope - CEA"/>
            <person name="William W."/>
        </authorList>
    </citation>
    <scope>NUCLEOTIDE SEQUENCE [LARGE SCALE GENOMIC DNA]</scope>
</reference>
<proteinExistence type="inferred from homology"/>
<evidence type="ECO:0000256" key="1">
    <source>
        <dbReference type="ARBA" id="ARBA00004477"/>
    </source>
</evidence>
<evidence type="ECO:0000256" key="3">
    <source>
        <dbReference type="ARBA" id="ARBA00022448"/>
    </source>
</evidence>
<evidence type="ECO:0000256" key="6">
    <source>
        <dbReference type="ARBA" id="ARBA00022989"/>
    </source>
</evidence>
<gene>
    <name evidence="9" type="ORF">PLOB_00041207</name>
</gene>
<comment type="caution">
    <text evidence="9">The sequence shown here is derived from an EMBL/GenBank/DDBJ whole genome shotgun (WGS) entry which is preliminary data.</text>
</comment>
<protein>
    <recommendedName>
        <fullName evidence="11">Solute carrier family 35 member B1</fullName>
    </recommendedName>
</protein>
<dbReference type="PANTHER" id="PTHR10778">
    <property type="entry name" value="SOLUTE CARRIER FAMILY 35 MEMBER B"/>
    <property type="match status" value="1"/>
</dbReference>
<evidence type="ECO:0000256" key="7">
    <source>
        <dbReference type="ARBA" id="ARBA00023136"/>
    </source>
</evidence>
<evidence type="ECO:0008006" key="11">
    <source>
        <dbReference type="Google" id="ProtNLM"/>
    </source>
</evidence>
<feature type="transmembrane region" description="Helical" evidence="8">
    <location>
        <begin position="24"/>
        <end position="41"/>
    </location>
</feature>
<dbReference type="Proteomes" id="UP001159405">
    <property type="component" value="Unassembled WGS sequence"/>
</dbReference>
<dbReference type="Pfam" id="PF08449">
    <property type="entry name" value="UAA"/>
    <property type="match status" value="1"/>
</dbReference>
<dbReference type="InterPro" id="IPR037185">
    <property type="entry name" value="EmrE-like"/>
</dbReference>
<feature type="transmembrane region" description="Helical" evidence="8">
    <location>
        <begin position="57"/>
        <end position="79"/>
    </location>
</feature>